<evidence type="ECO:0000313" key="2">
    <source>
        <dbReference type="Proteomes" id="UP000004277"/>
    </source>
</evidence>
<dbReference type="EMBL" id="AKCV02000015">
    <property type="protein sequence ID" value="TMS58119.1"/>
    <property type="molecule type" value="Genomic_DNA"/>
</dbReference>
<evidence type="ECO:0000313" key="1">
    <source>
        <dbReference type="EMBL" id="TMS58119.1"/>
    </source>
</evidence>
<protein>
    <submittedName>
        <fullName evidence="1">Prepilin-type N-terminal cleavage/methylation domain-containing protein</fullName>
    </submittedName>
</protein>
<organism evidence="1 2">
    <name type="scientific">Imbroritus primus</name>
    <dbReference type="NCBI Taxonomy" id="3058603"/>
    <lineage>
        <taxon>Bacteria</taxon>
        <taxon>Pseudomonadati</taxon>
        <taxon>Pseudomonadota</taxon>
        <taxon>Betaproteobacteria</taxon>
        <taxon>Burkholderiales</taxon>
        <taxon>Burkholderiaceae</taxon>
        <taxon>Imbroritus</taxon>
    </lineage>
</organism>
<reference evidence="1" key="1">
    <citation type="submission" date="2019-05" db="EMBL/GenBank/DDBJ databases">
        <title>Revised genome assembly of Burkholderiaceae (previously Ralstonia) sp. PBA.</title>
        <authorList>
            <person name="Gan H.M."/>
        </authorList>
    </citation>
    <scope>NUCLEOTIDE SEQUENCE</scope>
    <source>
        <strain evidence="1">PBA</strain>
    </source>
</reference>
<accession>A0ACD3SPK8</accession>
<dbReference type="Proteomes" id="UP000004277">
    <property type="component" value="Unassembled WGS sequence"/>
</dbReference>
<gene>
    <name evidence="1" type="ORF">MW7_005000</name>
</gene>
<keyword evidence="2" id="KW-1185">Reference proteome</keyword>
<comment type="caution">
    <text evidence="1">The sequence shown here is derived from an EMBL/GenBank/DDBJ whole genome shotgun (WGS) entry which is preliminary data.</text>
</comment>
<proteinExistence type="predicted"/>
<name>A0ACD3SPK8_9BURK</name>
<sequence>MPPSAAATRGFTLIETLIALAILVLLAQMALPAWHEHIRRMHRAEARTAMLEALLTLERHHLAANTYGDAETPGQVAGNWPVSIQHAQQPIYRIEAGPCTALTLAQCAELRAVPVRDDPQCGTLILRTTGEALAQLPGQAENPAGTATAGNGGCW</sequence>